<accession>A0ABY2TI62</accession>
<gene>
    <name evidence="1" type="ORF">FC752_03140</name>
</gene>
<keyword evidence="2" id="KW-1185">Reference proteome</keyword>
<sequence length="113" mass="13162">MANIPAKIIERKLKKEGVNVEGYSIIEGIEFDYIEEAKTLGMDDGITEEYDFLSEFSINDQILTFYGSVVEEYLQISPNQEVPYYYPYLDYCKITGDGKEEIIVELDVYWKKC</sequence>
<dbReference type="EMBL" id="SZPV01000008">
    <property type="protein sequence ID" value="TKI67042.1"/>
    <property type="molecule type" value="Genomic_DNA"/>
</dbReference>
<organism evidence="1 2">
    <name type="scientific">Lysinibacillus varians</name>
    <dbReference type="NCBI Taxonomy" id="1145276"/>
    <lineage>
        <taxon>Bacteria</taxon>
        <taxon>Bacillati</taxon>
        <taxon>Bacillota</taxon>
        <taxon>Bacilli</taxon>
        <taxon>Bacillales</taxon>
        <taxon>Bacillaceae</taxon>
        <taxon>Lysinibacillus</taxon>
    </lineage>
</organism>
<dbReference type="Proteomes" id="UP000308539">
    <property type="component" value="Unassembled WGS sequence"/>
</dbReference>
<name>A0ABY2TI62_9BACI</name>
<dbReference type="RefSeq" id="WP_025220650.1">
    <property type="nucleotide sequence ID" value="NZ_CP006837.1"/>
</dbReference>
<evidence type="ECO:0000313" key="1">
    <source>
        <dbReference type="EMBL" id="TKI67042.1"/>
    </source>
</evidence>
<comment type="caution">
    <text evidence="1">The sequence shown here is derived from an EMBL/GenBank/DDBJ whole genome shotgun (WGS) entry which is preliminary data.</text>
</comment>
<proteinExistence type="predicted"/>
<protein>
    <submittedName>
        <fullName evidence="1">Uncharacterized protein</fullName>
    </submittedName>
</protein>
<evidence type="ECO:0000313" key="2">
    <source>
        <dbReference type="Proteomes" id="UP000308539"/>
    </source>
</evidence>
<reference evidence="1 2" key="1">
    <citation type="submission" date="2019-04" db="EMBL/GenBank/DDBJ databases">
        <title>Lysinibacillus genome sequencing.</title>
        <authorList>
            <person name="Dunlap C."/>
        </authorList>
    </citation>
    <scope>NUCLEOTIDE SEQUENCE [LARGE SCALE GENOMIC DNA]</scope>
    <source>
        <strain evidence="1 2">NBRC 109424</strain>
    </source>
</reference>